<keyword evidence="2" id="KW-0234">DNA repair</keyword>
<dbReference type="RefSeq" id="WP_310257025.1">
    <property type="nucleotide sequence ID" value="NZ_JAVDWA010000001.1"/>
</dbReference>
<protein>
    <recommendedName>
        <fullName evidence="2">Non-homologous end joining protein Ku</fullName>
    </recommendedName>
</protein>
<dbReference type="SMART" id="SM00559">
    <property type="entry name" value="Ku78"/>
    <property type="match status" value="1"/>
</dbReference>
<keyword evidence="2" id="KW-0233">DNA recombination</keyword>
<dbReference type="EMBL" id="JAVDWA010000001">
    <property type="protein sequence ID" value="MDR7071978.1"/>
    <property type="molecule type" value="Genomic_DNA"/>
</dbReference>
<dbReference type="CDD" id="cd00789">
    <property type="entry name" value="KU_like"/>
    <property type="match status" value="1"/>
</dbReference>
<comment type="function">
    <text evidence="2">With LigD forms a non-homologous end joining (NHEJ) DNA repair enzyme, which repairs dsDNA breaks with reduced fidelity. Binds linear dsDNA with 5'- and 3'- overhangs but not closed circular dsDNA nor ssDNA. Recruits and stimulates the ligase activity of LigD.</text>
</comment>
<feature type="domain" description="Ku" evidence="4">
    <location>
        <begin position="52"/>
        <end position="180"/>
    </location>
</feature>
<dbReference type="Proteomes" id="UP001258181">
    <property type="component" value="Unassembled WGS sequence"/>
</dbReference>
<feature type="region of interest" description="Disordered" evidence="3">
    <location>
        <begin position="250"/>
        <end position="296"/>
    </location>
</feature>
<dbReference type="InterPro" id="IPR016194">
    <property type="entry name" value="SPOC-like_C_dom_sf"/>
</dbReference>
<dbReference type="HAMAP" id="MF_01875">
    <property type="entry name" value="Prokaryotic_Ku"/>
    <property type="match status" value="1"/>
</dbReference>
<feature type="compositionally biased region" description="Basic and acidic residues" evidence="3">
    <location>
        <begin position="254"/>
        <end position="281"/>
    </location>
</feature>
<name>A0ABU1TXQ4_9BACL</name>
<dbReference type="PANTHER" id="PTHR41251:SF1">
    <property type="entry name" value="NON-HOMOLOGOUS END JOINING PROTEIN KU"/>
    <property type="match status" value="1"/>
</dbReference>
<dbReference type="NCBIfam" id="TIGR02772">
    <property type="entry name" value="Ku_bact"/>
    <property type="match status" value="1"/>
</dbReference>
<evidence type="ECO:0000256" key="1">
    <source>
        <dbReference type="ARBA" id="ARBA00023125"/>
    </source>
</evidence>
<comment type="subunit">
    <text evidence="2">Homodimer. Interacts with LigD.</text>
</comment>
<evidence type="ECO:0000313" key="6">
    <source>
        <dbReference type="Proteomes" id="UP001258181"/>
    </source>
</evidence>
<evidence type="ECO:0000256" key="3">
    <source>
        <dbReference type="SAM" id="MobiDB-lite"/>
    </source>
</evidence>
<dbReference type="PANTHER" id="PTHR41251">
    <property type="entry name" value="NON-HOMOLOGOUS END JOINING PROTEIN KU"/>
    <property type="match status" value="1"/>
</dbReference>
<evidence type="ECO:0000313" key="5">
    <source>
        <dbReference type="EMBL" id="MDR7071978.1"/>
    </source>
</evidence>
<dbReference type="InterPro" id="IPR009187">
    <property type="entry name" value="Prok_Ku"/>
</dbReference>
<keyword evidence="2" id="KW-0227">DNA damage</keyword>
<gene>
    <name evidence="2" type="primary">ku</name>
    <name evidence="5" type="ORF">J2X07_000953</name>
</gene>
<comment type="similarity">
    <text evidence="2">Belongs to the prokaryotic Ku family.</text>
</comment>
<keyword evidence="6" id="KW-1185">Reference proteome</keyword>
<reference evidence="5 6" key="1">
    <citation type="submission" date="2023-07" db="EMBL/GenBank/DDBJ databases">
        <title>Sorghum-associated microbial communities from plants grown in Nebraska, USA.</title>
        <authorList>
            <person name="Schachtman D."/>
        </authorList>
    </citation>
    <scope>NUCLEOTIDE SEQUENCE [LARGE SCALE GENOMIC DNA]</scope>
    <source>
        <strain evidence="5 6">BE211</strain>
    </source>
</reference>
<dbReference type="PIRSF" id="PIRSF006493">
    <property type="entry name" value="Prok_Ku"/>
    <property type="match status" value="1"/>
</dbReference>
<keyword evidence="1 2" id="KW-0238">DNA-binding</keyword>
<dbReference type="Pfam" id="PF02735">
    <property type="entry name" value="Ku"/>
    <property type="match status" value="1"/>
</dbReference>
<sequence length="296" mass="33761">MHTMWKGAISFGLVNIPIKLFAATENKDIKMRYLHEKCHTPVQYEKICPSCEETVDSKEIVKGYEYEPGKFVVVEKEELEELAGVSDKSIEIIDFIQLEEIDPIFYNRSYFIGPGENGTKSFALLKKAMEDTNKIGLAKFTLRSKEHLAAVRVYKNGLVLETIFYPDEVRNVDHVPGLTDEVSLNDKELEMAKQLIEQLTAPFEPEKYEDEYREAVLELINTKISGNEVKIAKEKPKTNVVDLMEALQASINENKGKEKETNKKETKTNEAKEQKETSEKNTKKKKSANKKKASSS</sequence>
<evidence type="ECO:0000256" key="2">
    <source>
        <dbReference type="HAMAP-Rule" id="MF_01875"/>
    </source>
</evidence>
<feature type="compositionally biased region" description="Basic residues" evidence="3">
    <location>
        <begin position="282"/>
        <end position="296"/>
    </location>
</feature>
<organism evidence="5 6">
    <name type="scientific">Fictibacillus barbaricus</name>
    <dbReference type="NCBI Taxonomy" id="182136"/>
    <lineage>
        <taxon>Bacteria</taxon>
        <taxon>Bacillati</taxon>
        <taxon>Bacillota</taxon>
        <taxon>Bacilli</taxon>
        <taxon>Bacillales</taxon>
        <taxon>Fictibacillaceae</taxon>
        <taxon>Fictibacillus</taxon>
    </lineage>
</organism>
<proteinExistence type="inferred from homology"/>
<dbReference type="SUPFAM" id="SSF100939">
    <property type="entry name" value="SPOC domain-like"/>
    <property type="match status" value="1"/>
</dbReference>
<evidence type="ECO:0000259" key="4">
    <source>
        <dbReference type="SMART" id="SM00559"/>
    </source>
</evidence>
<comment type="caution">
    <text evidence="5">The sequence shown here is derived from an EMBL/GenBank/DDBJ whole genome shotgun (WGS) entry which is preliminary data.</text>
</comment>
<accession>A0ABU1TXQ4</accession>
<dbReference type="Gene3D" id="2.40.290.10">
    <property type="match status" value="1"/>
</dbReference>
<dbReference type="InterPro" id="IPR006164">
    <property type="entry name" value="DNA_bd_Ku70/Ku80"/>
</dbReference>